<gene>
    <name evidence="4" type="ORF">ACFFGN_29115</name>
</gene>
<dbReference type="RefSeq" id="WP_380053863.1">
    <property type="nucleotide sequence ID" value="NZ_JBHLTC010000037.1"/>
</dbReference>
<evidence type="ECO:0000313" key="5">
    <source>
        <dbReference type="Proteomes" id="UP001589890"/>
    </source>
</evidence>
<comment type="caution">
    <text evidence="4">The sequence shown here is derived from an EMBL/GenBank/DDBJ whole genome shotgun (WGS) entry which is preliminary data.</text>
</comment>
<organism evidence="4 5">
    <name type="scientific">Kribbella deserti</name>
    <dbReference type="NCBI Taxonomy" id="1926257"/>
    <lineage>
        <taxon>Bacteria</taxon>
        <taxon>Bacillati</taxon>
        <taxon>Actinomycetota</taxon>
        <taxon>Actinomycetes</taxon>
        <taxon>Propionibacteriales</taxon>
        <taxon>Kribbellaceae</taxon>
        <taxon>Kribbella</taxon>
    </lineage>
</organism>
<dbReference type="EMBL" id="JBHLTC010000037">
    <property type="protein sequence ID" value="MFC0628165.1"/>
    <property type="molecule type" value="Genomic_DNA"/>
</dbReference>
<dbReference type="Pfam" id="PF26526">
    <property type="entry name" value="DUF8175"/>
    <property type="match status" value="1"/>
</dbReference>
<name>A0ABV6QUH6_9ACTN</name>
<proteinExistence type="predicted"/>
<protein>
    <recommendedName>
        <fullName evidence="3">DUF8175 domain-containing protein</fullName>
    </recommendedName>
</protein>
<evidence type="ECO:0000256" key="2">
    <source>
        <dbReference type="SAM" id="Phobius"/>
    </source>
</evidence>
<sequence>MFSRSQPSRDPARPSFDRGFVAAAILVGAIALCGLALVASAVLDPPTSVSRSAGASDPSGTPESASGGTTSSAGTADPGGSVAPDLSLQPGDSATRAPSVRPDGDANQPGPRDGPAACVVPAGDQRVPLRPPGQISWEVWNRLVVPRSGEFGPARIERDGFRRCFAHSPTGAVFAAYNAIAALADNRQAGAAAAKMLLPGPDTDRLLADLATESAGGHDVPSQLAGFRIIDASPDRVVLVLALRVKDAYASTTFTMVWHRDDWRILAPRPGQQLGAPFSRLPGLGDFVRWSGI</sequence>
<keyword evidence="5" id="KW-1185">Reference proteome</keyword>
<feature type="region of interest" description="Disordered" evidence="1">
    <location>
        <begin position="46"/>
        <end position="130"/>
    </location>
</feature>
<keyword evidence="2" id="KW-0472">Membrane</keyword>
<feature type="transmembrane region" description="Helical" evidence="2">
    <location>
        <begin position="20"/>
        <end position="43"/>
    </location>
</feature>
<dbReference type="InterPro" id="IPR058488">
    <property type="entry name" value="DUF8175"/>
</dbReference>
<keyword evidence="2" id="KW-1133">Transmembrane helix</keyword>
<dbReference type="Proteomes" id="UP001589890">
    <property type="component" value="Unassembled WGS sequence"/>
</dbReference>
<evidence type="ECO:0000313" key="4">
    <source>
        <dbReference type="EMBL" id="MFC0628165.1"/>
    </source>
</evidence>
<evidence type="ECO:0000259" key="3">
    <source>
        <dbReference type="Pfam" id="PF26526"/>
    </source>
</evidence>
<accession>A0ABV6QUH6</accession>
<reference evidence="4 5" key="1">
    <citation type="submission" date="2024-09" db="EMBL/GenBank/DDBJ databases">
        <authorList>
            <person name="Sun Q."/>
            <person name="Mori K."/>
        </authorList>
    </citation>
    <scope>NUCLEOTIDE SEQUENCE [LARGE SCALE GENOMIC DNA]</scope>
    <source>
        <strain evidence="4 5">CGMCC 1.15906</strain>
    </source>
</reference>
<keyword evidence="2" id="KW-0812">Transmembrane</keyword>
<feature type="domain" description="DUF8175" evidence="3">
    <location>
        <begin position="102"/>
        <end position="288"/>
    </location>
</feature>
<evidence type="ECO:0000256" key="1">
    <source>
        <dbReference type="SAM" id="MobiDB-lite"/>
    </source>
</evidence>
<feature type="compositionally biased region" description="Low complexity" evidence="1">
    <location>
        <begin position="58"/>
        <end position="81"/>
    </location>
</feature>